<organism evidence="5 6">
    <name type="scientific">Paenibacillus prosopidis</name>
    <dbReference type="NCBI Taxonomy" id="630520"/>
    <lineage>
        <taxon>Bacteria</taxon>
        <taxon>Bacillati</taxon>
        <taxon>Bacillota</taxon>
        <taxon>Bacilli</taxon>
        <taxon>Bacillales</taxon>
        <taxon>Paenibacillaceae</taxon>
        <taxon>Paenibacillus</taxon>
    </lineage>
</organism>
<dbReference type="SUPFAM" id="SSF46689">
    <property type="entry name" value="Homeodomain-like"/>
    <property type="match status" value="2"/>
</dbReference>
<dbReference type="PRINTS" id="PR00032">
    <property type="entry name" value="HTHARAC"/>
</dbReference>
<evidence type="ECO:0000313" key="6">
    <source>
        <dbReference type="Proteomes" id="UP000252415"/>
    </source>
</evidence>
<feature type="domain" description="HTH araC/xylS-type" evidence="4">
    <location>
        <begin position="182"/>
        <end position="279"/>
    </location>
</feature>
<dbReference type="SUPFAM" id="SSF51215">
    <property type="entry name" value="Regulatory protein AraC"/>
    <property type="match status" value="1"/>
</dbReference>
<protein>
    <submittedName>
        <fullName evidence="5">AraC-like DNA-binding protein</fullName>
    </submittedName>
</protein>
<dbReference type="PANTHER" id="PTHR46796">
    <property type="entry name" value="HTH-TYPE TRANSCRIPTIONAL ACTIVATOR RHAS-RELATED"/>
    <property type="match status" value="1"/>
</dbReference>
<comment type="caution">
    <text evidence="5">The sequence shown here is derived from an EMBL/GenBank/DDBJ whole genome shotgun (WGS) entry which is preliminary data.</text>
</comment>
<accession>A0A368VUQ3</accession>
<dbReference type="CDD" id="cd06986">
    <property type="entry name" value="cupin_MmsR-like_N"/>
    <property type="match status" value="1"/>
</dbReference>
<dbReference type="Pfam" id="PF12833">
    <property type="entry name" value="HTH_18"/>
    <property type="match status" value="1"/>
</dbReference>
<dbReference type="Pfam" id="PF02311">
    <property type="entry name" value="AraC_binding"/>
    <property type="match status" value="1"/>
</dbReference>
<evidence type="ECO:0000256" key="3">
    <source>
        <dbReference type="ARBA" id="ARBA00023163"/>
    </source>
</evidence>
<reference evidence="5 6" key="1">
    <citation type="submission" date="2018-07" db="EMBL/GenBank/DDBJ databases">
        <title>Genomic Encyclopedia of Type Strains, Phase III (KMG-III): the genomes of soil and plant-associated and newly described type strains.</title>
        <authorList>
            <person name="Whitman W."/>
        </authorList>
    </citation>
    <scope>NUCLEOTIDE SEQUENCE [LARGE SCALE GENOMIC DNA]</scope>
    <source>
        <strain evidence="5 6">CECT 7506</strain>
    </source>
</reference>
<sequence>METHHRISISINTAPLKGEMSVLFSGKGEPVEGHFIGPAVHNYYLIHIVLDGEGIFETLGETYPCKAGDAFVIFPDILVKYEASMSNPWQYMWVAFSGDIVEASLSTIGITPDRAVIRGCSLPAMKRMFRRLRKSVERTDYPELGNMEASGWLRLIMYELGRLHQTEGRQFAPTSRSFRQIDQAIRLLSLHYGQSLSIEEIARTLGYHRAHLTRLFKEATGLSPMQYLFKVRMKKAEELLEGDLTIAQIAASVGYNDPLFFTKQFHKWSGQTPTEFRRVLINKHDLCSPLN</sequence>
<dbReference type="RefSeq" id="WP_245976324.1">
    <property type="nucleotide sequence ID" value="NZ_QPJD01000010.1"/>
</dbReference>
<dbReference type="InterPro" id="IPR003313">
    <property type="entry name" value="AraC-bd"/>
</dbReference>
<evidence type="ECO:0000256" key="2">
    <source>
        <dbReference type="ARBA" id="ARBA00023125"/>
    </source>
</evidence>
<dbReference type="InterPro" id="IPR009057">
    <property type="entry name" value="Homeodomain-like_sf"/>
</dbReference>
<gene>
    <name evidence="5" type="ORF">DFP97_110111</name>
</gene>
<dbReference type="PROSITE" id="PS01124">
    <property type="entry name" value="HTH_ARAC_FAMILY_2"/>
    <property type="match status" value="1"/>
</dbReference>
<evidence type="ECO:0000313" key="5">
    <source>
        <dbReference type="EMBL" id="RCW45523.1"/>
    </source>
</evidence>
<dbReference type="InterPro" id="IPR037923">
    <property type="entry name" value="HTH-like"/>
</dbReference>
<keyword evidence="3" id="KW-0804">Transcription</keyword>
<dbReference type="GO" id="GO:0043565">
    <property type="term" value="F:sequence-specific DNA binding"/>
    <property type="evidence" value="ECO:0007669"/>
    <property type="project" value="InterPro"/>
</dbReference>
<dbReference type="SMART" id="SM00342">
    <property type="entry name" value="HTH_ARAC"/>
    <property type="match status" value="1"/>
</dbReference>
<proteinExistence type="predicted"/>
<dbReference type="Proteomes" id="UP000252415">
    <property type="component" value="Unassembled WGS sequence"/>
</dbReference>
<dbReference type="InterPro" id="IPR018060">
    <property type="entry name" value="HTH_AraC"/>
</dbReference>
<dbReference type="GO" id="GO:0003700">
    <property type="term" value="F:DNA-binding transcription factor activity"/>
    <property type="evidence" value="ECO:0007669"/>
    <property type="project" value="InterPro"/>
</dbReference>
<dbReference type="InterPro" id="IPR050204">
    <property type="entry name" value="AraC_XylS_family_regulators"/>
</dbReference>
<dbReference type="Gene3D" id="1.10.10.60">
    <property type="entry name" value="Homeodomain-like"/>
    <property type="match status" value="2"/>
</dbReference>
<dbReference type="AlphaFoldDB" id="A0A368VUQ3"/>
<name>A0A368VUQ3_9BACL</name>
<dbReference type="Gene3D" id="2.60.120.280">
    <property type="entry name" value="Regulatory protein AraC"/>
    <property type="match status" value="1"/>
</dbReference>
<dbReference type="EMBL" id="QPJD01000010">
    <property type="protein sequence ID" value="RCW45523.1"/>
    <property type="molecule type" value="Genomic_DNA"/>
</dbReference>
<evidence type="ECO:0000259" key="4">
    <source>
        <dbReference type="PROSITE" id="PS01124"/>
    </source>
</evidence>
<dbReference type="InterPro" id="IPR020449">
    <property type="entry name" value="Tscrpt_reg_AraC-type_HTH"/>
</dbReference>
<keyword evidence="6" id="KW-1185">Reference proteome</keyword>
<keyword evidence="1" id="KW-0805">Transcription regulation</keyword>
<evidence type="ECO:0000256" key="1">
    <source>
        <dbReference type="ARBA" id="ARBA00023015"/>
    </source>
</evidence>
<keyword evidence="2 5" id="KW-0238">DNA-binding</keyword>